<dbReference type="Proteomes" id="UP001295684">
    <property type="component" value="Unassembled WGS sequence"/>
</dbReference>
<feature type="coiled-coil region" evidence="1">
    <location>
        <begin position="477"/>
        <end position="584"/>
    </location>
</feature>
<sequence length="930" mass="109573">MKPVLLQRREKIQKRKKNKGRKENDVPRKTMEIITDHDTEYYNKFNGVETSSKPMPVSRKTEHHKDAVSRNLFECFQNATAESQPMMVADFNKFHTYDPHQHEDRFSVSQNATPQQRNTNNYPVYFVSPTPEKTNSSREESSMKNDRLRLTQKSNDVENVLMMSGEKDSVYTLGQDSISSKSQRNLDKPNQTKSRRVKSGGRNIKKEIRKWMRKQNELNNFIMDSEEGAQAKSHQFFTKGDNDFIKTDLVQDEIDEEEKNQSEDEESDQEEPQEIETVIINDSKDLCYNHIGNDMRDELSQNSDEESKEYEITEDEDILRYTTKEKDLAEVSELQNILFTDGDNEQMKDSPTFRQQLRESELSNQQQKGDIKQNTYPLIPLDKIQNNSQTHSPAPNYHSYSPLNISEIDREIKNSPNNPASFPQSCSHRSRSFSPNTPKMNVPNTHHRSYTQLNQNNFEDLNLQNLDRSQQFVQQPMEDHSSKLKIYEEIIQKMSEEMKRLIISRCELQKYEKMEKNMHEMQLNMNQEKMVLNQKITKYMQRTQELESILEEKDQENAQLKLNIERVENQNIDLQLELKNINTTNARYSQSETELKNKIEQGKARICHQSESIRKLDEENYSLKSEIQNLQTDIVNMVNIEDSLRKELTLEAYRKKELEDSLSQMKSKICQDNITIRHLISQSEQDKRQIYHLNESIKYLKTENQDMKKEIELLKEKSFALEKQNLYLSNNVDSKDERIEELMKECQRTKSLFDTQREIVKKNETSLNRTPSLDTLEVFKANKDNTLRMLNENYNTEKIDNNQPQMNFTPTETEKKPALDLNDLNIKEAPLTSRNNQSNQESDTYPYSMRNQSSLGYLFNQDEPQNNNLNNQRSNWQSRSFIGGQDQKENLPSQNSKNEEGNFQMLRRQWQESVNNNGNGMRSLSRENYR</sequence>
<proteinExistence type="predicted"/>
<keyword evidence="4" id="KW-1185">Reference proteome</keyword>
<feature type="coiled-coil region" evidence="1">
    <location>
        <begin position="697"/>
        <end position="752"/>
    </location>
</feature>
<name>A0AAD2D757_EUPCR</name>
<feature type="compositionally biased region" description="Polar residues" evidence="2">
    <location>
        <begin position="832"/>
        <end position="849"/>
    </location>
</feature>
<feature type="compositionally biased region" description="Basic residues" evidence="2">
    <location>
        <begin position="11"/>
        <end position="20"/>
    </location>
</feature>
<evidence type="ECO:0000313" key="3">
    <source>
        <dbReference type="EMBL" id="CAI2381983.1"/>
    </source>
</evidence>
<feature type="region of interest" description="Disordered" evidence="2">
    <location>
        <begin position="341"/>
        <end position="370"/>
    </location>
</feature>
<reference evidence="3" key="1">
    <citation type="submission" date="2023-07" db="EMBL/GenBank/DDBJ databases">
        <authorList>
            <consortium name="AG Swart"/>
            <person name="Singh M."/>
            <person name="Singh A."/>
            <person name="Seah K."/>
            <person name="Emmerich C."/>
        </authorList>
    </citation>
    <scope>NUCLEOTIDE SEQUENCE</scope>
    <source>
        <strain evidence="3">DP1</strain>
    </source>
</reference>
<protein>
    <submittedName>
        <fullName evidence="3">Uncharacterized protein</fullName>
    </submittedName>
</protein>
<keyword evidence="1" id="KW-0175">Coiled coil</keyword>
<dbReference type="EMBL" id="CAMPGE010024121">
    <property type="protein sequence ID" value="CAI2381983.1"/>
    <property type="molecule type" value="Genomic_DNA"/>
</dbReference>
<evidence type="ECO:0000256" key="1">
    <source>
        <dbReference type="SAM" id="Coils"/>
    </source>
</evidence>
<organism evidence="3 4">
    <name type="scientific">Euplotes crassus</name>
    <dbReference type="NCBI Taxonomy" id="5936"/>
    <lineage>
        <taxon>Eukaryota</taxon>
        <taxon>Sar</taxon>
        <taxon>Alveolata</taxon>
        <taxon>Ciliophora</taxon>
        <taxon>Intramacronucleata</taxon>
        <taxon>Spirotrichea</taxon>
        <taxon>Hypotrichia</taxon>
        <taxon>Euplotida</taxon>
        <taxon>Euplotidae</taxon>
        <taxon>Moneuplotes</taxon>
    </lineage>
</organism>
<evidence type="ECO:0000313" key="4">
    <source>
        <dbReference type="Proteomes" id="UP001295684"/>
    </source>
</evidence>
<gene>
    <name evidence="3" type="ORF">ECRASSUSDP1_LOCUS23450</name>
</gene>
<feature type="region of interest" description="Disordered" evidence="2">
    <location>
        <begin position="1"/>
        <end position="29"/>
    </location>
</feature>
<accession>A0AAD2D757</accession>
<feature type="compositionally biased region" description="Polar residues" evidence="2">
    <location>
        <begin position="107"/>
        <end position="122"/>
    </location>
</feature>
<evidence type="ECO:0000256" key="2">
    <source>
        <dbReference type="SAM" id="MobiDB-lite"/>
    </source>
</evidence>
<feature type="compositionally biased region" description="Polar residues" evidence="2">
    <location>
        <begin position="176"/>
        <end position="192"/>
    </location>
</feature>
<feature type="compositionally biased region" description="Polar residues" evidence="2">
    <location>
        <begin position="801"/>
        <end position="811"/>
    </location>
</feature>
<dbReference type="AlphaFoldDB" id="A0AAD2D757"/>
<feature type="region of interest" description="Disordered" evidence="2">
    <location>
        <begin position="416"/>
        <end position="442"/>
    </location>
</feature>
<feature type="compositionally biased region" description="Basic and acidic residues" evidence="2">
    <location>
        <begin position="135"/>
        <end position="149"/>
    </location>
</feature>
<feature type="region of interest" description="Disordered" evidence="2">
    <location>
        <begin position="794"/>
        <end position="849"/>
    </location>
</feature>
<comment type="caution">
    <text evidence="3">The sequence shown here is derived from an EMBL/GenBank/DDBJ whole genome shotgun (WGS) entry which is preliminary data.</text>
</comment>
<feature type="region of interest" description="Disordered" evidence="2">
    <location>
        <begin position="254"/>
        <end position="274"/>
    </location>
</feature>
<feature type="region of interest" description="Disordered" evidence="2">
    <location>
        <begin position="176"/>
        <end position="206"/>
    </location>
</feature>
<feature type="region of interest" description="Disordered" evidence="2">
    <location>
        <begin position="107"/>
        <end position="156"/>
    </location>
</feature>